<dbReference type="AlphaFoldDB" id="A0A859FIW7"/>
<feature type="domain" description="SLH" evidence="3">
    <location>
        <begin position="21"/>
        <end position="81"/>
    </location>
</feature>
<evidence type="ECO:0000259" key="3">
    <source>
        <dbReference type="PROSITE" id="PS51272"/>
    </source>
</evidence>
<keyword evidence="1 2" id="KW-0732">Signal</keyword>
<dbReference type="Proteomes" id="UP000318138">
    <property type="component" value="Chromosome"/>
</dbReference>
<dbReference type="RefSeq" id="WP_176010652.1">
    <property type="nucleotide sequence ID" value="NZ_CP041372.2"/>
</dbReference>
<dbReference type="PROSITE" id="PS51272">
    <property type="entry name" value="SLH"/>
    <property type="match status" value="3"/>
</dbReference>
<feature type="domain" description="SLH" evidence="3">
    <location>
        <begin position="82"/>
        <end position="145"/>
    </location>
</feature>
<gene>
    <name evidence="4" type="ORF">FLK61_39400</name>
</gene>
<feature type="domain" description="SLH" evidence="3">
    <location>
        <begin position="146"/>
        <end position="205"/>
    </location>
</feature>
<name>A0A859FIW7_9BACI</name>
<proteinExistence type="predicted"/>
<evidence type="ECO:0000256" key="2">
    <source>
        <dbReference type="SAM" id="SignalP"/>
    </source>
</evidence>
<feature type="chain" id="PRO_5039410874" evidence="2">
    <location>
        <begin position="27"/>
        <end position="398"/>
    </location>
</feature>
<evidence type="ECO:0000313" key="4">
    <source>
        <dbReference type="EMBL" id="QKS72682.1"/>
    </source>
</evidence>
<reference evidence="5" key="1">
    <citation type="submission" date="2019-07" db="EMBL/GenBank/DDBJ databases">
        <title>Bacillus alkalisoli sp. nov. isolated from saline soil.</title>
        <authorList>
            <person name="Sun J.-Q."/>
            <person name="Xu L."/>
        </authorList>
    </citation>
    <scope>NUCLEOTIDE SEQUENCE [LARGE SCALE GENOMIC DNA]</scope>
    <source>
        <strain evidence="5">M4U3P1</strain>
    </source>
</reference>
<feature type="signal peptide" evidence="2">
    <location>
        <begin position="1"/>
        <end position="26"/>
    </location>
</feature>
<evidence type="ECO:0000256" key="1">
    <source>
        <dbReference type="ARBA" id="ARBA00022729"/>
    </source>
</evidence>
<dbReference type="InterPro" id="IPR051465">
    <property type="entry name" value="Cell_Envelope_Struct_Comp"/>
</dbReference>
<evidence type="ECO:0000313" key="5">
    <source>
        <dbReference type="Proteomes" id="UP000318138"/>
    </source>
</evidence>
<dbReference type="KEGG" id="psua:FLK61_39400"/>
<protein>
    <submittedName>
        <fullName evidence="4">S-layer homology domain-containing protein</fullName>
    </submittedName>
</protein>
<organism evidence="4 5">
    <name type="scientific">Paenalkalicoccus suaedae</name>
    <dbReference type="NCBI Taxonomy" id="2592382"/>
    <lineage>
        <taxon>Bacteria</taxon>
        <taxon>Bacillati</taxon>
        <taxon>Bacillota</taxon>
        <taxon>Bacilli</taxon>
        <taxon>Bacillales</taxon>
        <taxon>Bacillaceae</taxon>
        <taxon>Paenalkalicoccus</taxon>
    </lineage>
</organism>
<sequence>MKKSLLSLFIALALVFSIMPSIYAMSDVNVGDWFYQDVTYIQNQGYIQGFPDGTFKPQTHVTREQVALILGRYAYSSPPAIRSTSFSDVGTNSQAAPYIRAFSDQGIINGYPDGTFRPNQTIKRGDMAMIIAKGFLQETPVSMTQPRDTRPGDYYYHAVRKLYEAGVSQGYQDGRFLPNEPVTRAEFAAIVRRVIAYNDAYRAGDIDPADDIEVILSDVLTAGDELHGTFGLAYFNNQSFDSVKANVTGYATTWYIENIARKLFDDGAYCYGCDAAIYPFDHHFSVHGMYRLEAPDRLEVEVAYLDGEMYDSYLQDYTLLKRNGRWLIDDTFAKGFPQDYRFSVSQLQTHLEDNVNLRVVRYEGGASAYQGMAGPWYKYRLSDGSIQYVHAELGMLGY</sequence>
<dbReference type="InterPro" id="IPR001119">
    <property type="entry name" value="SLH_dom"/>
</dbReference>
<keyword evidence="5" id="KW-1185">Reference proteome</keyword>
<accession>A0A859FIW7</accession>
<dbReference type="EMBL" id="CP041372">
    <property type="protein sequence ID" value="QKS72682.1"/>
    <property type="molecule type" value="Genomic_DNA"/>
</dbReference>
<dbReference type="PANTHER" id="PTHR43308">
    <property type="entry name" value="OUTER MEMBRANE PROTEIN ALPHA-RELATED"/>
    <property type="match status" value="1"/>
</dbReference>
<dbReference type="Pfam" id="PF00395">
    <property type="entry name" value="SLH"/>
    <property type="match status" value="3"/>
</dbReference>